<keyword evidence="3" id="KW-1185">Reference proteome</keyword>
<dbReference type="InterPro" id="IPR051245">
    <property type="entry name" value="eIF5-mimic_regulator"/>
</dbReference>
<dbReference type="GO" id="GO:0005737">
    <property type="term" value="C:cytoplasm"/>
    <property type="evidence" value="ECO:0007669"/>
    <property type="project" value="TreeGrafter"/>
</dbReference>
<dbReference type="Pfam" id="PF02020">
    <property type="entry name" value="W2"/>
    <property type="match status" value="1"/>
</dbReference>
<reference evidence="2" key="2">
    <citation type="journal article" date="2022" name="Proc. Natl. Acad. Sci. U.S.A.">
        <title>Diploid-dominant life cycles characterize the early evolution of Fungi.</title>
        <authorList>
            <person name="Amses K.R."/>
            <person name="Simmons D.R."/>
            <person name="Longcore J.E."/>
            <person name="Mondo S.J."/>
            <person name="Seto K."/>
            <person name="Jeronimo G.H."/>
            <person name="Bonds A.E."/>
            <person name="Quandt C.A."/>
            <person name="Davis W.J."/>
            <person name="Chang Y."/>
            <person name="Federici B.A."/>
            <person name="Kuo A."/>
            <person name="LaButti K."/>
            <person name="Pangilinan J."/>
            <person name="Andreopoulos W."/>
            <person name="Tritt A."/>
            <person name="Riley R."/>
            <person name="Hundley H."/>
            <person name="Johnson J."/>
            <person name="Lipzen A."/>
            <person name="Barry K."/>
            <person name="Lang B.F."/>
            <person name="Cuomo C.A."/>
            <person name="Buchler N.E."/>
            <person name="Grigoriev I.V."/>
            <person name="Spatafora J.W."/>
            <person name="Stajich J.E."/>
            <person name="James T.Y."/>
        </authorList>
    </citation>
    <scope>NUCLEOTIDE SEQUENCE</scope>
    <source>
        <strain evidence="2">AG</strain>
    </source>
</reference>
<dbReference type="PROSITE" id="PS51363">
    <property type="entry name" value="W2"/>
    <property type="match status" value="1"/>
</dbReference>
<proteinExistence type="predicted"/>
<dbReference type="EMBL" id="MU620954">
    <property type="protein sequence ID" value="KAI8576535.1"/>
    <property type="molecule type" value="Genomic_DNA"/>
</dbReference>
<dbReference type="PANTHER" id="PTHR14208">
    <property type="entry name" value="BASIC LEUCINE ZIPPER AND W2 DOMAIN-CONTAINING PROTEIN"/>
    <property type="match status" value="1"/>
</dbReference>
<dbReference type="AlphaFoldDB" id="A0AAD5E6G1"/>
<dbReference type="Gene3D" id="1.25.40.180">
    <property type="match status" value="1"/>
</dbReference>
<dbReference type="SMART" id="SM00515">
    <property type="entry name" value="eIF5C"/>
    <property type="match status" value="1"/>
</dbReference>
<dbReference type="Proteomes" id="UP001206595">
    <property type="component" value="Unassembled WGS sequence"/>
</dbReference>
<evidence type="ECO:0000313" key="3">
    <source>
        <dbReference type="Proteomes" id="UP001206595"/>
    </source>
</evidence>
<dbReference type="InterPro" id="IPR016024">
    <property type="entry name" value="ARM-type_fold"/>
</dbReference>
<reference evidence="2" key="1">
    <citation type="submission" date="2021-06" db="EMBL/GenBank/DDBJ databases">
        <authorList>
            <consortium name="DOE Joint Genome Institute"/>
            <person name="Mondo S.J."/>
            <person name="Amses K.R."/>
            <person name="Simmons D.R."/>
            <person name="Longcore J.E."/>
            <person name="Seto K."/>
            <person name="Alves G.H."/>
            <person name="Bonds A.E."/>
            <person name="Quandt C.A."/>
            <person name="Davis W.J."/>
            <person name="Chang Y."/>
            <person name="Letcher P.M."/>
            <person name="Powell M.J."/>
            <person name="Kuo A."/>
            <person name="Labutti K."/>
            <person name="Pangilinan J."/>
            <person name="Andreopoulos W."/>
            <person name="Tritt A."/>
            <person name="Riley R."/>
            <person name="Hundley H."/>
            <person name="Johnson J."/>
            <person name="Lipzen A."/>
            <person name="Barry K."/>
            <person name="Berbee M.L."/>
            <person name="Buchler N.E."/>
            <person name="Grigoriev I.V."/>
            <person name="Spatafora J.W."/>
            <person name="Stajich J.E."/>
            <person name="James T.Y."/>
        </authorList>
    </citation>
    <scope>NUCLEOTIDE SEQUENCE</scope>
    <source>
        <strain evidence="2">AG</strain>
    </source>
</reference>
<evidence type="ECO:0000259" key="1">
    <source>
        <dbReference type="PROSITE" id="PS51363"/>
    </source>
</evidence>
<dbReference type="SUPFAM" id="SSF48371">
    <property type="entry name" value="ARM repeat"/>
    <property type="match status" value="1"/>
</dbReference>
<accession>A0AAD5E6G1</accession>
<dbReference type="GeneID" id="75916884"/>
<dbReference type="RefSeq" id="XP_051441539.1">
    <property type="nucleotide sequence ID" value="XM_051591541.1"/>
</dbReference>
<evidence type="ECO:0000313" key="2">
    <source>
        <dbReference type="EMBL" id="KAI8576535.1"/>
    </source>
</evidence>
<dbReference type="InterPro" id="IPR003307">
    <property type="entry name" value="W2_domain"/>
</dbReference>
<dbReference type="Pfam" id="PF25504">
    <property type="entry name" value="HEAT_5MP1_2"/>
    <property type="match status" value="1"/>
</dbReference>
<dbReference type="GO" id="GO:0016020">
    <property type="term" value="C:membrane"/>
    <property type="evidence" value="ECO:0007669"/>
    <property type="project" value="TreeGrafter"/>
</dbReference>
<protein>
    <recommendedName>
        <fullName evidence="1">W2 domain-containing protein</fullName>
    </recommendedName>
</protein>
<sequence>MNTSQTAPNAKPALHGVKIKQRKSVQKAQAKHEPEIFRDSFLKPLNAAKPNDYDDLSQKLDVAGNTLDYRKYSDSLFEILIIGGILEPGGVIDEDAERSPFSIFSATDELDDVRKHVEVFNKLIRRYKYLQRSFEETLQNILQYINKWTPEENNKLATAVGFFITSQLASLSVLKTLLKDYLVKDGHSLQFVTATFKAILLDQSMEQLGRALISCGLDSRLIDLFPPNKRDEECLARHFEAEDMKPLVEFHQRNQRNSHKDEILDHMKEMVDNEASPQEFTAYIKGEIKNGLSEQDAIQMTWTAIIDSVDLLNARPDQIEQTVMGYLKEWVSVLETFSNSPKTEIILLQKVQLSCYENAKLTKFYRQIVTLLYKEDVVSDTAIVYWSEKGIKPQGKNVFLKQMEPFIKWLRDNAEDSEESDEE</sequence>
<dbReference type="PANTHER" id="PTHR14208:SF2">
    <property type="entry name" value="PROTEIN KRASAVIETZ"/>
    <property type="match status" value="1"/>
</dbReference>
<name>A0AAD5E6G1_UMBRA</name>
<gene>
    <name evidence="2" type="ORF">K450DRAFT_256668</name>
</gene>
<dbReference type="InterPro" id="IPR057397">
    <property type="entry name" value="HEAT_5MP1_2"/>
</dbReference>
<comment type="caution">
    <text evidence="2">The sequence shown here is derived from an EMBL/GenBank/DDBJ whole genome shotgun (WGS) entry which is preliminary data.</text>
</comment>
<feature type="domain" description="W2" evidence="1">
    <location>
        <begin position="253"/>
        <end position="420"/>
    </location>
</feature>
<organism evidence="2 3">
    <name type="scientific">Umbelopsis ramanniana AG</name>
    <dbReference type="NCBI Taxonomy" id="1314678"/>
    <lineage>
        <taxon>Eukaryota</taxon>
        <taxon>Fungi</taxon>
        <taxon>Fungi incertae sedis</taxon>
        <taxon>Mucoromycota</taxon>
        <taxon>Mucoromycotina</taxon>
        <taxon>Umbelopsidomycetes</taxon>
        <taxon>Umbelopsidales</taxon>
        <taxon>Umbelopsidaceae</taxon>
        <taxon>Umbelopsis</taxon>
    </lineage>
</organism>